<accession>G6FTU7</accession>
<dbReference type="AlphaFoldDB" id="G6FTU7"/>
<organism evidence="2 3">
    <name type="scientific">Fischerella thermalis JSC-11</name>
    <dbReference type="NCBI Taxonomy" id="741277"/>
    <lineage>
        <taxon>Bacteria</taxon>
        <taxon>Bacillati</taxon>
        <taxon>Cyanobacteriota</taxon>
        <taxon>Cyanophyceae</taxon>
        <taxon>Nostocales</taxon>
        <taxon>Hapalosiphonaceae</taxon>
        <taxon>Fischerella</taxon>
    </lineage>
</organism>
<dbReference type="Gene3D" id="2.30.30.40">
    <property type="entry name" value="SH3 Domains"/>
    <property type="match status" value="1"/>
</dbReference>
<gene>
    <name evidence="2" type="ORF">FJSC11DRAFT_2294</name>
</gene>
<keyword evidence="3" id="KW-1185">Reference proteome</keyword>
<reference evidence="2 3" key="1">
    <citation type="submission" date="2011-09" db="EMBL/GenBank/DDBJ databases">
        <title>The draft genome of Fischerella sp. JSC-11.</title>
        <authorList>
            <consortium name="US DOE Joint Genome Institute (JGI-PGF)"/>
            <person name="Lucas S."/>
            <person name="Han J."/>
            <person name="Lapidus A."/>
            <person name="Cheng J.-F."/>
            <person name="Goodwin L."/>
            <person name="Pitluck S."/>
            <person name="Peters L."/>
            <person name="Land M.L."/>
            <person name="Hauser L."/>
            <person name="Sarkisova S."/>
            <person name="Bryant D.A."/>
            <person name="Brown I."/>
            <person name="Woyke T.J."/>
        </authorList>
    </citation>
    <scope>NUCLEOTIDE SEQUENCE [LARGE SCALE GENOMIC DNA]</scope>
    <source>
        <strain evidence="2 3">JSC-11</strain>
    </source>
</reference>
<evidence type="ECO:0000313" key="2">
    <source>
        <dbReference type="EMBL" id="EHC14030.1"/>
    </source>
</evidence>
<sequence>MAYVCTNDDNGRLTLRSGSGTSFRKIKEIPNGNIVNILSGQYGRDRYYWWNVGHGRSLGWVRADYVCNDPQ</sequence>
<dbReference type="Pfam" id="PF08239">
    <property type="entry name" value="SH3_3"/>
    <property type="match status" value="1"/>
</dbReference>
<protein>
    <submittedName>
        <fullName evidence="2">SH3 type 3 domain protein</fullName>
    </submittedName>
</protein>
<dbReference type="InterPro" id="IPR003646">
    <property type="entry name" value="SH3-like_bac-type"/>
</dbReference>
<feature type="domain" description="SH3b" evidence="1">
    <location>
        <begin position="12"/>
        <end position="66"/>
    </location>
</feature>
<proteinExistence type="predicted"/>
<evidence type="ECO:0000313" key="3">
    <source>
        <dbReference type="Proteomes" id="UP000004344"/>
    </source>
</evidence>
<evidence type="ECO:0000259" key="1">
    <source>
        <dbReference type="Pfam" id="PF08239"/>
    </source>
</evidence>
<name>G6FTU7_9CYAN</name>
<dbReference type="EMBL" id="AGIZ01000006">
    <property type="protein sequence ID" value="EHC14030.1"/>
    <property type="molecule type" value="Genomic_DNA"/>
</dbReference>
<comment type="caution">
    <text evidence="2">The sequence shown here is derived from an EMBL/GenBank/DDBJ whole genome shotgun (WGS) entry which is preliminary data.</text>
</comment>
<dbReference type="RefSeq" id="WP_009456922.1">
    <property type="nucleotide sequence ID" value="NZ_AGIZ01000006.1"/>
</dbReference>
<dbReference type="Proteomes" id="UP000004344">
    <property type="component" value="Unassembled WGS sequence"/>
</dbReference>